<dbReference type="EMBL" id="KB473078">
    <property type="protein sequence ID" value="EMP42440.1"/>
    <property type="molecule type" value="Genomic_DNA"/>
</dbReference>
<name>M7C2P2_CHEMY</name>
<accession>M7C2P2</accession>
<evidence type="ECO:0000313" key="2">
    <source>
        <dbReference type="Proteomes" id="UP000031443"/>
    </source>
</evidence>
<organism evidence="1 2">
    <name type="scientific">Chelonia mydas</name>
    <name type="common">Green sea-turtle</name>
    <name type="synonym">Chelonia agassizi</name>
    <dbReference type="NCBI Taxonomy" id="8469"/>
    <lineage>
        <taxon>Eukaryota</taxon>
        <taxon>Metazoa</taxon>
        <taxon>Chordata</taxon>
        <taxon>Craniata</taxon>
        <taxon>Vertebrata</taxon>
        <taxon>Euteleostomi</taxon>
        <taxon>Archelosauria</taxon>
        <taxon>Testudinata</taxon>
        <taxon>Testudines</taxon>
        <taxon>Cryptodira</taxon>
        <taxon>Durocryptodira</taxon>
        <taxon>Americhelydia</taxon>
        <taxon>Chelonioidea</taxon>
        <taxon>Cheloniidae</taxon>
        <taxon>Chelonia</taxon>
    </lineage>
</organism>
<dbReference type="AlphaFoldDB" id="M7C2P2"/>
<keyword evidence="2" id="KW-1185">Reference proteome</keyword>
<sequence length="261" mass="29016">MDILRKLEAVASGVNPKADELEEDVGQATGSSGGMVSQDLFLTLEGSSQSQDSGSGVPEAGKGTADVSLRASTYTSAECFRQISLSVLRHRHNALGGQAAQLQSRGLTRCSGRRGCSASSHWWSRQRDKRLVPVQKDWFIRGDEVTSQRLVLVWGTWQREGRTPESGGTAAGQYPREGVLRARGNVGLTLMPVKDGDKLDKVQRRAIKIIKDLENMIYEERLEKLGLFSLEKRRLNKNTFLHITYQHFSCLHELITQLTSF</sequence>
<dbReference type="Proteomes" id="UP000031443">
    <property type="component" value="Unassembled WGS sequence"/>
</dbReference>
<evidence type="ECO:0000313" key="1">
    <source>
        <dbReference type="EMBL" id="EMP42440.1"/>
    </source>
</evidence>
<proteinExistence type="predicted"/>
<reference evidence="2" key="1">
    <citation type="journal article" date="2013" name="Nat. Genet.">
        <title>The draft genomes of soft-shell turtle and green sea turtle yield insights into the development and evolution of the turtle-specific body plan.</title>
        <authorList>
            <person name="Wang Z."/>
            <person name="Pascual-Anaya J."/>
            <person name="Zadissa A."/>
            <person name="Li W."/>
            <person name="Niimura Y."/>
            <person name="Huang Z."/>
            <person name="Li C."/>
            <person name="White S."/>
            <person name="Xiong Z."/>
            <person name="Fang D."/>
            <person name="Wang B."/>
            <person name="Ming Y."/>
            <person name="Chen Y."/>
            <person name="Zheng Y."/>
            <person name="Kuraku S."/>
            <person name="Pignatelli M."/>
            <person name="Herrero J."/>
            <person name="Beal K."/>
            <person name="Nozawa M."/>
            <person name="Li Q."/>
            <person name="Wang J."/>
            <person name="Zhang H."/>
            <person name="Yu L."/>
            <person name="Shigenobu S."/>
            <person name="Wang J."/>
            <person name="Liu J."/>
            <person name="Flicek P."/>
            <person name="Searle S."/>
            <person name="Wang J."/>
            <person name="Kuratani S."/>
            <person name="Yin Y."/>
            <person name="Aken B."/>
            <person name="Zhang G."/>
            <person name="Irie N."/>
        </authorList>
    </citation>
    <scope>NUCLEOTIDE SEQUENCE [LARGE SCALE GENOMIC DNA]</scope>
</reference>
<protein>
    <submittedName>
        <fullName evidence="1">Uncharacterized protein</fullName>
    </submittedName>
</protein>
<gene>
    <name evidence="1" type="ORF">UY3_00279</name>
</gene>